<feature type="compositionally biased region" description="Basic and acidic residues" evidence="4">
    <location>
        <begin position="109"/>
        <end position="132"/>
    </location>
</feature>
<comment type="caution">
    <text evidence="6">The sequence shown here is derived from an EMBL/GenBank/DDBJ whole genome shotgun (WGS) entry which is preliminary data.</text>
</comment>
<feature type="compositionally biased region" description="Low complexity" evidence="4">
    <location>
        <begin position="419"/>
        <end position="438"/>
    </location>
</feature>
<evidence type="ECO:0000256" key="1">
    <source>
        <dbReference type="ARBA" id="ARBA00023125"/>
    </source>
</evidence>
<feature type="coiled-coil region" evidence="3">
    <location>
        <begin position="344"/>
        <end position="395"/>
    </location>
</feature>
<feature type="compositionally biased region" description="Polar residues" evidence="4">
    <location>
        <begin position="505"/>
        <end position="544"/>
    </location>
</feature>
<sequence length="553" mass="62851">MIASVSELHNGINSVKRVATDNKDNEDTNNNIDNQQRNSMIWTRDKSTNLCDPNEYCCEPDIKSTDMAQRNLSSSPCSDTGRHEKNSDDSPDICKNEKFSNKNNSNTIKETDKDIDREKEREKDNKNRDAPIKKKKKVKYEKPPYSYNALIMMAIKDSPERRLTLNGIYEYIMKNYPYYRDNKQGWQNSIRHNLSLNKCFIKVARHYDDPGKGNYWMLDPCSLDEVFIGSSTGKLRRRNTSTSRHRLAFRRSLLLNSLTASQMHPALAAQQQAALAAVAAAQRNNMGPSAALMAHNVHSLMSNYHHQQTTMPNGPSPPQMYHQISSVPPVNRLENILTSPFSQQQQQQQQQQKQQHQLACQEREMAAYLFAVAAAAQQQQQHQQQHKQQQQHQNQISMAQSHHFQLQNMSNTPTHASMQVQYQQQQRSPQRQLAHQQQLHSLSTRQAPAAIQPHQASHGATGLKVDALAQQLLAMKQIHALVQMHQQQQQQQLAAALNSTGPYWGQANSSMQTPTMDRVQHSSLSRTPTSLPNSTNQPAKSSPLSFAIDKLLK</sequence>
<reference evidence="6 7" key="1">
    <citation type="submission" date="2020-10" db="EMBL/GenBank/DDBJ databases">
        <authorList>
            <person name="Klimov P.B."/>
            <person name="Dyachkov S.M."/>
            <person name="Chetverikov P.E."/>
        </authorList>
    </citation>
    <scope>NUCLEOTIDE SEQUENCE [LARGE SCALE GENOMIC DNA]</scope>
    <source>
        <strain evidence="6">BMOC 18-1129-001#AD2665</strain>
        <tissue evidence="6">Entire mites</tissue>
    </source>
</reference>
<keyword evidence="2" id="KW-0539">Nucleus</keyword>
<evidence type="ECO:0000256" key="3">
    <source>
        <dbReference type="SAM" id="Coils"/>
    </source>
</evidence>
<feature type="compositionally biased region" description="Polar residues" evidence="4">
    <location>
        <begin position="69"/>
        <end position="78"/>
    </location>
</feature>
<dbReference type="PANTHER" id="PTHR46617:SF3">
    <property type="entry name" value="FORKHEAD BOX PROTEIN G1"/>
    <property type="match status" value="1"/>
</dbReference>
<keyword evidence="3" id="KW-0175">Coiled coil</keyword>
<dbReference type="InterPro" id="IPR036390">
    <property type="entry name" value="WH_DNA-bd_sf"/>
</dbReference>
<dbReference type="PROSITE" id="PS00657">
    <property type="entry name" value="FORK_HEAD_1"/>
    <property type="match status" value="1"/>
</dbReference>
<comment type="subcellular location">
    <subcellularLocation>
        <location evidence="2">Nucleus</location>
    </subcellularLocation>
</comment>
<feature type="compositionally biased region" description="Basic and acidic residues" evidence="4">
    <location>
        <begin position="80"/>
        <end position="100"/>
    </location>
</feature>
<feature type="region of interest" description="Disordered" evidence="4">
    <location>
        <begin position="16"/>
        <end position="41"/>
    </location>
</feature>
<feature type="domain" description="Fork-head" evidence="5">
    <location>
        <begin position="142"/>
        <end position="237"/>
    </location>
</feature>
<dbReference type="InterPro" id="IPR001766">
    <property type="entry name" value="Fork_head_dom"/>
</dbReference>
<feature type="non-terminal residue" evidence="6">
    <location>
        <position position="1"/>
    </location>
</feature>
<feature type="region of interest" description="Disordered" evidence="4">
    <location>
        <begin position="416"/>
        <end position="458"/>
    </location>
</feature>
<dbReference type="SMART" id="SM00339">
    <property type="entry name" value="FH"/>
    <property type="match status" value="1"/>
</dbReference>
<dbReference type="InterPro" id="IPR047208">
    <property type="entry name" value="FOXG1"/>
</dbReference>
<dbReference type="PRINTS" id="PR00053">
    <property type="entry name" value="FORKHEAD"/>
</dbReference>
<accession>A0ABQ7SCW6</accession>
<feature type="compositionally biased region" description="Polar residues" evidence="4">
    <location>
        <begin position="304"/>
        <end position="313"/>
    </location>
</feature>
<dbReference type="Gene3D" id="1.10.10.10">
    <property type="entry name" value="Winged helix-like DNA-binding domain superfamily/Winged helix DNA-binding domain"/>
    <property type="match status" value="1"/>
</dbReference>
<feature type="region of interest" description="Disordered" evidence="4">
    <location>
        <begin position="69"/>
        <end position="137"/>
    </location>
</feature>
<dbReference type="InterPro" id="IPR018122">
    <property type="entry name" value="TF_fork_head_CS_1"/>
</dbReference>
<protein>
    <submittedName>
        <fullName evidence="6">Fork head domain transcription factor slp2</fullName>
    </submittedName>
</protein>
<dbReference type="Proteomes" id="UP000825002">
    <property type="component" value="Unassembled WGS sequence"/>
</dbReference>
<keyword evidence="1 2" id="KW-0238">DNA-binding</keyword>
<feature type="region of interest" description="Disordered" evidence="4">
    <location>
        <begin position="505"/>
        <end position="553"/>
    </location>
</feature>
<evidence type="ECO:0000313" key="6">
    <source>
        <dbReference type="EMBL" id="KAG9511263.1"/>
    </source>
</evidence>
<organism evidence="6 7">
    <name type="scientific">Fragariocoptes setiger</name>
    <dbReference type="NCBI Taxonomy" id="1670756"/>
    <lineage>
        <taxon>Eukaryota</taxon>
        <taxon>Metazoa</taxon>
        <taxon>Ecdysozoa</taxon>
        <taxon>Arthropoda</taxon>
        <taxon>Chelicerata</taxon>
        <taxon>Arachnida</taxon>
        <taxon>Acari</taxon>
        <taxon>Acariformes</taxon>
        <taxon>Trombidiformes</taxon>
        <taxon>Prostigmata</taxon>
        <taxon>Eupodina</taxon>
        <taxon>Eriophyoidea</taxon>
        <taxon>Phytoptidae</taxon>
        <taxon>Fragariocoptes</taxon>
    </lineage>
</organism>
<dbReference type="PANTHER" id="PTHR46617">
    <property type="entry name" value="FORKHEAD BOX PROTEIN G1"/>
    <property type="match status" value="1"/>
</dbReference>
<dbReference type="InterPro" id="IPR036388">
    <property type="entry name" value="WH-like_DNA-bd_sf"/>
</dbReference>
<proteinExistence type="predicted"/>
<feature type="DNA-binding region" description="Fork-head" evidence="2">
    <location>
        <begin position="142"/>
        <end position="237"/>
    </location>
</feature>
<dbReference type="PROSITE" id="PS00658">
    <property type="entry name" value="FORK_HEAD_2"/>
    <property type="match status" value="1"/>
</dbReference>
<dbReference type="InterPro" id="IPR030456">
    <property type="entry name" value="TF_fork_head_CS_2"/>
</dbReference>
<dbReference type="PROSITE" id="PS50039">
    <property type="entry name" value="FORK_HEAD_3"/>
    <property type="match status" value="1"/>
</dbReference>
<feature type="region of interest" description="Disordered" evidence="4">
    <location>
        <begin position="304"/>
        <end position="324"/>
    </location>
</feature>
<name>A0ABQ7SCW6_9ACAR</name>
<gene>
    <name evidence="6" type="primary">slp2</name>
    <name evidence="6" type="ORF">GZH46_00166</name>
</gene>
<keyword evidence="7" id="KW-1185">Reference proteome</keyword>
<evidence type="ECO:0000313" key="7">
    <source>
        <dbReference type="Proteomes" id="UP000825002"/>
    </source>
</evidence>
<evidence type="ECO:0000256" key="4">
    <source>
        <dbReference type="SAM" id="MobiDB-lite"/>
    </source>
</evidence>
<evidence type="ECO:0000256" key="2">
    <source>
        <dbReference type="PROSITE-ProRule" id="PRU00089"/>
    </source>
</evidence>
<dbReference type="Pfam" id="PF00250">
    <property type="entry name" value="Forkhead"/>
    <property type="match status" value="1"/>
</dbReference>
<evidence type="ECO:0000259" key="5">
    <source>
        <dbReference type="PROSITE" id="PS50039"/>
    </source>
</evidence>
<dbReference type="CDD" id="cd20021">
    <property type="entry name" value="FH_FOXG"/>
    <property type="match status" value="1"/>
</dbReference>
<dbReference type="SUPFAM" id="SSF46785">
    <property type="entry name" value="Winged helix' DNA-binding domain"/>
    <property type="match status" value="1"/>
</dbReference>
<dbReference type="EMBL" id="JAIFTH010000015">
    <property type="protein sequence ID" value="KAG9511263.1"/>
    <property type="molecule type" value="Genomic_DNA"/>
</dbReference>